<dbReference type="GO" id="GO:0052689">
    <property type="term" value="F:carboxylic ester hydrolase activity"/>
    <property type="evidence" value="ECO:0007669"/>
    <property type="project" value="TreeGrafter"/>
</dbReference>
<dbReference type="RefSeq" id="WP_127123984.1">
    <property type="nucleotide sequence ID" value="NZ_BHXQ01000007.1"/>
</dbReference>
<dbReference type="AlphaFoldDB" id="A0A401UEP5"/>
<dbReference type="PANTHER" id="PTHR43265:SF1">
    <property type="entry name" value="ESTERASE ESTD"/>
    <property type="match status" value="1"/>
</dbReference>
<evidence type="ECO:0000259" key="2">
    <source>
        <dbReference type="Pfam" id="PF02129"/>
    </source>
</evidence>
<proteinExistence type="predicted"/>
<dbReference type="Gene3D" id="3.40.50.1820">
    <property type="entry name" value="alpha/beta hydrolase"/>
    <property type="match status" value="1"/>
</dbReference>
<feature type="domain" description="Xaa-Pro dipeptidyl-peptidase-like" evidence="2">
    <location>
        <begin position="147"/>
        <end position="405"/>
    </location>
</feature>
<evidence type="ECO:0000313" key="3">
    <source>
        <dbReference type="EMBL" id="GCC53337.1"/>
    </source>
</evidence>
<dbReference type="InterPro" id="IPR000383">
    <property type="entry name" value="Xaa-Pro-like_dom"/>
</dbReference>
<evidence type="ECO:0000256" key="1">
    <source>
        <dbReference type="SAM" id="SignalP"/>
    </source>
</evidence>
<comment type="caution">
    <text evidence="3">The sequence shown here is derived from an EMBL/GenBank/DDBJ whole genome shotgun (WGS) entry which is preliminary data.</text>
</comment>
<protein>
    <submittedName>
        <fullName evidence="3">Alpha/beta hydrolase</fullName>
    </submittedName>
</protein>
<dbReference type="Proteomes" id="UP000288227">
    <property type="component" value="Unassembled WGS sequence"/>
</dbReference>
<dbReference type="EMBL" id="BHXQ01000007">
    <property type="protein sequence ID" value="GCC53337.1"/>
    <property type="molecule type" value="Genomic_DNA"/>
</dbReference>
<dbReference type="PANTHER" id="PTHR43265">
    <property type="entry name" value="ESTERASE ESTD"/>
    <property type="match status" value="1"/>
</dbReference>
<evidence type="ECO:0000313" key="4">
    <source>
        <dbReference type="Proteomes" id="UP000288227"/>
    </source>
</evidence>
<dbReference type="SUPFAM" id="SSF53474">
    <property type="entry name" value="alpha/beta-Hydrolases"/>
    <property type="match status" value="1"/>
</dbReference>
<dbReference type="OrthoDB" id="9809549at2"/>
<keyword evidence="1" id="KW-0732">Signal</keyword>
<name>A0A401UEP5_9BACT</name>
<accession>A0A401UEP5</accession>
<organism evidence="3 4">
    <name type="scientific">Chryseotalea sanaruensis</name>
    <dbReference type="NCBI Taxonomy" id="2482724"/>
    <lineage>
        <taxon>Bacteria</taxon>
        <taxon>Pseudomonadati</taxon>
        <taxon>Bacteroidota</taxon>
        <taxon>Cytophagia</taxon>
        <taxon>Cytophagales</taxon>
        <taxon>Chryseotaleaceae</taxon>
        <taxon>Chryseotalea</taxon>
    </lineage>
</organism>
<dbReference type="Pfam" id="PF02129">
    <property type="entry name" value="Peptidase_S15"/>
    <property type="match status" value="1"/>
</dbReference>
<dbReference type="InterPro" id="IPR029058">
    <property type="entry name" value="AB_hydrolase_fold"/>
</dbReference>
<feature type="signal peptide" evidence="1">
    <location>
        <begin position="1"/>
        <end position="19"/>
    </location>
</feature>
<keyword evidence="4" id="KW-1185">Reference proteome</keyword>
<gene>
    <name evidence="3" type="ORF">SanaruYs_35800</name>
</gene>
<sequence>MKPISILFLVLLTSITTIAQDISGQWNGILKVQGTQLRVVFNVTQTENGISTTLDSPDQGAKGIATTSSSFENSVFKVTVSNLTVEYEGTLGSDNIIIGNFKQAGQSFPMNLSKEIVEKEKIARPQEPTTPYPYYAEEVTFENKKAGINLAGTLTLPKKEGVFPVVILISGSGPQNRDEELMGHKPFLVLSDYLTKNGIAVLRYDDRGTALSKGDFKTATSADFATDVEAGIAYLKTRKEISKKKIGLIGHSEGGLIAPMVASQSKDVSFIVLLAGPGIQGDSILLLQQKLIGKTAGMSDEVLQKNELTNRKIFDIVNASNNLEQLTIDLTNSITQALKDNPNPQKPAGMSDEDFVKLQVNQIASPWMQYFIKHDPAPTLEKVKCPVLALNGEKDLQVPPKENLDAISKALAKGGNKKATIIALPNLNHLFQECKTGSPYEYASIEQTFSPIALTEILKWIQTQTK</sequence>
<feature type="chain" id="PRO_5019555879" evidence="1">
    <location>
        <begin position="20"/>
        <end position="466"/>
    </location>
</feature>
<reference evidence="3 4" key="1">
    <citation type="submission" date="2018-11" db="EMBL/GenBank/DDBJ databases">
        <title>Chryseotalea sanarue gen. nov., sp., nov., a member of the family Cytophagaceae, isolated from a brackish lake in Hamamatsu Japan.</title>
        <authorList>
            <person name="Maejima Y."/>
            <person name="Iino T."/>
            <person name="Muraguchi Y."/>
            <person name="Fukuda K."/>
            <person name="Ohkuma M."/>
            <person name="Moriuchi R."/>
            <person name="Dohra H."/>
            <person name="Kimbara K."/>
            <person name="Shintani M."/>
        </authorList>
    </citation>
    <scope>NUCLEOTIDE SEQUENCE [LARGE SCALE GENOMIC DNA]</scope>
    <source>
        <strain evidence="3 4">Ys</strain>
    </source>
</reference>
<keyword evidence="3" id="KW-0378">Hydrolase</keyword>
<dbReference type="InterPro" id="IPR053145">
    <property type="entry name" value="AB_hydrolase_Est10"/>
</dbReference>